<reference evidence="1 2" key="1">
    <citation type="journal article" date="2016" name="Nat. Commun.">
        <title>Thousands of microbial genomes shed light on interconnected biogeochemical processes in an aquifer system.</title>
        <authorList>
            <person name="Anantharaman K."/>
            <person name="Brown C.T."/>
            <person name="Hug L.A."/>
            <person name="Sharon I."/>
            <person name="Castelle C.J."/>
            <person name="Probst A.J."/>
            <person name="Thomas B.C."/>
            <person name="Singh A."/>
            <person name="Wilkins M.J."/>
            <person name="Karaoz U."/>
            <person name="Brodie E.L."/>
            <person name="Williams K.H."/>
            <person name="Hubbard S.S."/>
            <person name="Banfield J.F."/>
        </authorList>
    </citation>
    <scope>NUCLEOTIDE SEQUENCE [LARGE SCALE GENOMIC DNA]</scope>
</reference>
<evidence type="ECO:0000313" key="2">
    <source>
        <dbReference type="Proteomes" id="UP000179013"/>
    </source>
</evidence>
<protein>
    <submittedName>
        <fullName evidence="1">Uncharacterized protein</fullName>
    </submittedName>
</protein>
<sequence>MRQRKLNVDPVISRAEQRWTVMRTTVTTQQKYKKEAPEETNERETLWLDIQTRPWFNHTLNQSVQKALFFMV</sequence>
<name>A0A1F7XAF4_9BACT</name>
<dbReference type="EMBL" id="MGFU01000053">
    <property type="protein sequence ID" value="OGM11759.1"/>
    <property type="molecule type" value="Genomic_DNA"/>
</dbReference>
<dbReference type="AlphaFoldDB" id="A0A1F7XAF4"/>
<accession>A0A1F7XAF4</accession>
<evidence type="ECO:0000313" key="1">
    <source>
        <dbReference type="EMBL" id="OGM11759.1"/>
    </source>
</evidence>
<dbReference type="Proteomes" id="UP000179013">
    <property type="component" value="Unassembled WGS sequence"/>
</dbReference>
<gene>
    <name evidence="1" type="ORF">A2V80_02765</name>
</gene>
<comment type="caution">
    <text evidence="1">The sequence shown here is derived from an EMBL/GenBank/DDBJ whole genome shotgun (WGS) entry which is preliminary data.</text>
</comment>
<organism evidence="1 2">
    <name type="scientific">Candidatus Woesebacteria bacterium RBG_16_39_8b</name>
    <dbReference type="NCBI Taxonomy" id="1802482"/>
    <lineage>
        <taxon>Bacteria</taxon>
        <taxon>Candidatus Woeseibacteriota</taxon>
    </lineage>
</organism>
<proteinExistence type="predicted"/>